<sequence>MSLHDEEAQVRMAKVQAPITAGIVLALTVLAGCSANGSSTQSAPTPVATPPSASATAPAGTISAGPSPNAAPTGFLPTSTPTPDTASADPSIVLGNVLKTYMPTATSLPPGWTLDRTYSGEQGSDSGTQVLSDSSALGPSTPCEHMSDMTVLDGYAAYATDELKSTDGQYSAQVTVASFRTGDAAKQLAVIRAFMARCPSYVAKGLGTGGSDVQVLLTADPVAGLGDEGLDVKFSPQGGYLGNEMVLVRIGDRVLSLRCGADHTGDFPDVASLAGQLAKSVK</sequence>
<evidence type="ECO:0000313" key="3">
    <source>
        <dbReference type="Proteomes" id="UP000540506"/>
    </source>
</evidence>
<evidence type="ECO:0008006" key="4">
    <source>
        <dbReference type="Google" id="ProtNLM"/>
    </source>
</evidence>
<dbReference type="RefSeq" id="WP_184944545.1">
    <property type="nucleotide sequence ID" value="NZ_JACHJV010000002.1"/>
</dbReference>
<evidence type="ECO:0000313" key="2">
    <source>
        <dbReference type="EMBL" id="MBB4927825.1"/>
    </source>
</evidence>
<feature type="region of interest" description="Disordered" evidence="1">
    <location>
        <begin position="36"/>
        <end position="88"/>
    </location>
</feature>
<keyword evidence="3" id="KW-1185">Reference proteome</keyword>
<dbReference type="Proteomes" id="UP000540506">
    <property type="component" value="Unassembled WGS sequence"/>
</dbReference>
<name>A0A7W7VZL6_KITKI</name>
<accession>A0A7W7VZL6</accession>
<protein>
    <recommendedName>
        <fullName evidence="4">PknH-like extracellular domain-containing protein</fullName>
    </recommendedName>
</protein>
<dbReference type="EMBL" id="JACHJV010000002">
    <property type="protein sequence ID" value="MBB4927825.1"/>
    <property type="molecule type" value="Genomic_DNA"/>
</dbReference>
<feature type="compositionally biased region" description="Low complexity" evidence="1">
    <location>
        <begin position="38"/>
        <end position="66"/>
    </location>
</feature>
<feature type="compositionally biased region" description="Polar residues" evidence="1">
    <location>
        <begin position="119"/>
        <end position="138"/>
    </location>
</feature>
<feature type="compositionally biased region" description="Low complexity" evidence="1">
    <location>
        <begin position="77"/>
        <end position="88"/>
    </location>
</feature>
<gene>
    <name evidence="2" type="ORF">FHR34_006920</name>
</gene>
<proteinExistence type="predicted"/>
<comment type="caution">
    <text evidence="2">The sequence shown here is derived from an EMBL/GenBank/DDBJ whole genome shotgun (WGS) entry which is preliminary data.</text>
</comment>
<organism evidence="2 3">
    <name type="scientific">Kitasatospora kifunensis</name>
    <name type="common">Streptomyces kifunensis</name>
    <dbReference type="NCBI Taxonomy" id="58351"/>
    <lineage>
        <taxon>Bacteria</taxon>
        <taxon>Bacillati</taxon>
        <taxon>Actinomycetota</taxon>
        <taxon>Actinomycetes</taxon>
        <taxon>Kitasatosporales</taxon>
        <taxon>Streptomycetaceae</taxon>
        <taxon>Kitasatospora</taxon>
    </lineage>
</organism>
<reference evidence="2 3" key="1">
    <citation type="submission" date="2020-08" db="EMBL/GenBank/DDBJ databases">
        <title>Sequencing the genomes of 1000 actinobacteria strains.</title>
        <authorList>
            <person name="Klenk H.-P."/>
        </authorList>
    </citation>
    <scope>NUCLEOTIDE SEQUENCE [LARGE SCALE GENOMIC DNA]</scope>
    <source>
        <strain evidence="2 3">DSM 41654</strain>
    </source>
</reference>
<feature type="region of interest" description="Disordered" evidence="1">
    <location>
        <begin position="110"/>
        <end position="139"/>
    </location>
</feature>
<evidence type="ECO:0000256" key="1">
    <source>
        <dbReference type="SAM" id="MobiDB-lite"/>
    </source>
</evidence>
<dbReference type="AlphaFoldDB" id="A0A7W7VZL6"/>